<proteinExistence type="predicted"/>
<gene>
    <name evidence="1" type="ORF">CYMTET_5124</name>
</gene>
<sequence>MSSQLIQIMLAGEDGKELTVANLSDAVTFTIPLLPAYGGAPSLQASDGDAAGEAGGSAETALRGTYNRSVCVFWDDVAEAYSTAGCVTLPNPAPPTAGLYWRSHVAALPHGLQEAWGMDNASTAATGCVEEWEAVYEEYMGIDAGLRKYIGEGCRLQDPENSAGCWWDWTIQRFLGAGCRWAAEASCLCTHLTDFKAAPQTKVLLLFSLLSTSLVGGS</sequence>
<keyword evidence="2" id="KW-1185">Reference proteome</keyword>
<dbReference type="Proteomes" id="UP001190700">
    <property type="component" value="Unassembled WGS sequence"/>
</dbReference>
<organism evidence="1 2">
    <name type="scientific">Cymbomonas tetramitiformis</name>
    <dbReference type="NCBI Taxonomy" id="36881"/>
    <lineage>
        <taxon>Eukaryota</taxon>
        <taxon>Viridiplantae</taxon>
        <taxon>Chlorophyta</taxon>
        <taxon>Pyramimonadophyceae</taxon>
        <taxon>Pyramimonadales</taxon>
        <taxon>Pyramimonadaceae</taxon>
        <taxon>Cymbomonas</taxon>
    </lineage>
</organism>
<accession>A0AAE0GZS7</accession>
<reference evidence="1 2" key="1">
    <citation type="journal article" date="2015" name="Genome Biol. Evol.">
        <title>Comparative Genomics of a Bacterivorous Green Alga Reveals Evolutionary Causalities and Consequences of Phago-Mixotrophic Mode of Nutrition.</title>
        <authorList>
            <person name="Burns J.A."/>
            <person name="Paasch A."/>
            <person name="Narechania A."/>
            <person name="Kim E."/>
        </authorList>
    </citation>
    <scope>NUCLEOTIDE SEQUENCE [LARGE SCALE GENOMIC DNA]</scope>
    <source>
        <strain evidence="1 2">PLY_AMNH</strain>
    </source>
</reference>
<dbReference type="AlphaFoldDB" id="A0AAE0GZS7"/>
<protein>
    <submittedName>
        <fullName evidence="1">Uncharacterized protein</fullName>
    </submittedName>
</protein>
<evidence type="ECO:0000313" key="1">
    <source>
        <dbReference type="EMBL" id="KAK3287365.1"/>
    </source>
</evidence>
<evidence type="ECO:0000313" key="2">
    <source>
        <dbReference type="Proteomes" id="UP001190700"/>
    </source>
</evidence>
<name>A0AAE0GZS7_9CHLO</name>
<comment type="caution">
    <text evidence="1">The sequence shown here is derived from an EMBL/GenBank/DDBJ whole genome shotgun (WGS) entry which is preliminary data.</text>
</comment>
<dbReference type="EMBL" id="LGRX02000883">
    <property type="protein sequence ID" value="KAK3287365.1"/>
    <property type="molecule type" value="Genomic_DNA"/>
</dbReference>